<evidence type="ECO:0000313" key="1">
    <source>
        <dbReference type="EMBL" id="KAJ2901535.1"/>
    </source>
</evidence>
<accession>A0AAD5RRI2</accession>
<name>A0AAD5RRI2_9PEZI</name>
<proteinExistence type="predicted"/>
<dbReference type="Proteomes" id="UP001201980">
    <property type="component" value="Unassembled WGS sequence"/>
</dbReference>
<comment type="caution">
    <text evidence="1">The sequence shown here is derived from an EMBL/GenBank/DDBJ whole genome shotgun (WGS) entry which is preliminary data.</text>
</comment>
<dbReference type="EMBL" id="JAKWBI020000148">
    <property type="protein sequence ID" value="KAJ2901535.1"/>
    <property type="molecule type" value="Genomic_DNA"/>
</dbReference>
<evidence type="ECO:0000313" key="2">
    <source>
        <dbReference type="Proteomes" id="UP001201980"/>
    </source>
</evidence>
<reference evidence="1" key="1">
    <citation type="submission" date="2022-07" db="EMBL/GenBank/DDBJ databases">
        <title>Draft genome sequence of Zalerion maritima ATCC 34329, a (micro)plastics degrading marine fungus.</title>
        <authorList>
            <person name="Paco A."/>
            <person name="Goncalves M.F.M."/>
            <person name="Rocha-Santos T.A.P."/>
            <person name="Alves A."/>
        </authorList>
    </citation>
    <scope>NUCLEOTIDE SEQUENCE</scope>
    <source>
        <strain evidence="1">ATCC 34329</strain>
    </source>
</reference>
<protein>
    <submittedName>
        <fullName evidence="1">Uncharacterized protein</fullName>
    </submittedName>
</protein>
<gene>
    <name evidence="1" type="ORF">MKZ38_001720</name>
</gene>
<keyword evidence="2" id="KW-1185">Reference proteome</keyword>
<dbReference type="AlphaFoldDB" id="A0AAD5RRI2"/>
<organism evidence="1 2">
    <name type="scientific">Zalerion maritima</name>
    <dbReference type="NCBI Taxonomy" id="339359"/>
    <lineage>
        <taxon>Eukaryota</taxon>
        <taxon>Fungi</taxon>
        <taxon>Dikarya</taxon>
        <taxon>Ascomycota</taxon>
        <taxon>Pezizomycotina</taxon>
        <taxon>Sordariomycetes</taxon>
        <taxon>Lulworthiomycetidae</taxon>
        <taxon>Lulworthiales</taxon>
        <taxon>Lulworthiaceae</taxon>
        <taxon>Zalerion</taxon>
    </lineage>
</organism>
<sequence>MYKSYAGLRYKEIPARLRRLCFREFGAQGHGMGPKFSSFLKGPEPSASICQETSHSFVLIHEKHRTGKVFGVLFWVTFTSGVGKIGKWSTSELTPESALTCKVACTQVQTKEHLWYLLTNSKEDLEKSAVWTCKTSLSPEILGIEGIPHFH</sequence>